<evidence type="ECO:0000256" key="5">
    <source>
        <dbReference type="ARBA" id="ARBA00022927"/>
    </source>
</evidence>
<evidence type="ECO:0000256" key="3">
    <source>
        <dbReference type="ARBA" id="ARBA00022448"/>
    </source>
</evidence>
<gene>
    <name evidence="9" type="primary">VP37B</name>
</gene>
<dbReference type="EMBL" id="GAMC01001302">
    <property type="protein sequence ID" value="JAC05254.1"/>
    <property type="molecule type" value="mRNA"/>
</dbReference>
<dbReference type="GO" id="GO:0006623">
    <property type="term" value="P:protein targeting to vacuole"/>
    <property type="evidence" value="ECO:0007669"/>
    <property type="project" value="TreeGrafter"/>
</dbReference>
<evidence type="ECO:0000256" key="7">
    <source>
        <dbReference type="PROSITE-ProRule" id="PRU00646"/>
    </source>
</evidence>
<keyword evidence="5 7" id="KW-0653">Protein transport</keyword>
<evidence type="ECO:0000256" key="4">
    <source>
        <dbReference type="ARBA" id="ARBA00022753"/>
    </source>
</evidence>
<dbReference type="InterPro" id="IPR009851">
    <property type="entry name" value="Mod_r"/>
</dbReference>
<accession>W8C667</accession>
<keyword evidence="3 7" id="KW-0813">Transport</keyword>
<feature type="non-terminal residue" evidence="9">
    <location>
        <position position="1"/>
    </location>
</feature>
<reference evidence="9" key="2">
    <citation type="journal article" date="2014" name="BMC Genomics">
        <title>A genomic perspective to assessing quality of mass-reared SIT flies used in Mediterranean fruit fly (Ceratitis capitata) eradication in California.</title>
        <authorList>
            <person name="Calla B."/>
            <person name="Hall B."/>
            <person name="Hou S."/>
            <person name="Geib S.M."/>
        </authorList>
    </citation>
    <scope>NUCLEOTIDE SEQUENCE</scope>
</reference>
<comment type="subcellular location">
    <subcellularLocation>
        <location evidence="1">Late endosome membrane</location>
        <topology evidence="1">Peripheral membrane protein</topology>
    </subcellularLocation>
</comment>
<dbReference type="OrthoDB" id="10004364at2759"/>
<dbReference type="GO" id="GO:0006612">
    <property type="term" value="P:protein targeting to membrane"/>
    <property type="evidence" value="ECO:0007669"/>
    <property type="project" value="TreeGrafter"/>
</dbReference>
<dbReference type="GO" id="GO:0000813">
    <property type="term" value="C:ESCRT I complex"/>
    <property type="evidence" value="ECO:0007669"/>
    <property type="project" value="UniProtKB-ARBA"/>
</dbReference>
<dbReference type="Pfam" id="PF07200">
    <property type="entry name" value="Mod_r"/>
    <property type="match status" value="1"/>
</dbReference>
<protein>
    <submittedName>
        <fullName evidence="9">Vacuolar protein sorting-associated protein 37B</fullName>
    </submittedName>
</protein>
<evidence type="ECO:0000256" key="6">
    <source>
        <dbReference type="ARBA" id="ARBA00025010"/>
    </source>
</evidence>
<evidence type="ECO:0000259" key="8">
    <source>
        <dbReference type="PROSITE" id="PS51314"/>
    </source>
</evidence>
<dbReference type="GO" id="GO:0031902">
    <property type="term" value="C:late endosome membrane"/>
    <property type="evidence" value="ECO:0007669"/>
    <property type="project" value="UniProtKB-SubCell"/>
</dbReference>
<dbReference type="PANTHER" id="PTHR13678">
    <property type="entry name" value="VACUOLAR PROTEIN SORTING-ASSOCIATED PROTEIN 37"/>
    <property type="match status" value="1"/>
</dbReference>
<sequence>ENVVTKNPALSRNSANIFILKRKVQRIQLLNNLLHNKAMYQEYLNQLQISLAPLSSDELKDLLNDDEKLDEKVNEVLETLKTQKDNLLIENRTKAESNIEKEPKIIELRGKVNELLEEAKAHCEAVQEKLAEVKAKSGDVSQETALALLQTAAAESEEATEASIKQLTDNEIGVEAFLDDFLVARKTMHLRKLKAEKMQEIMRRQTQAAQRGSIGNVMPGYGNLLPNSGFYPAPGLPGMGGGSVPYPLGPMMPMPPPRPY</sequence>
<name>W8C667_CERCA</name>
<evidence type="ECO:0000256" key="1">
    <source>
        <dbReference type="ARBA" id="ARBA00004633"/>
    </source>
</evidence>
<dbReference type="AlphaFoldDB" id="W8C667"/>
<evidence type="ECO:0000256" key="2">
    <source>
        <dbReference type="ARBA" id="ARBA00007617"/>
    </source>
</evidence>
<reference evidence="9" key="1">
    <citation type="submission" date="2013-07" db="EMBL/GenBank/DDBJ databases">
        <authorList>
            <person name="Geib S."/>
        </authorList>
    </citation>
    <scope>NUCLEOTIDE SEQUENCE</scope>
</reference>
<dbReference type="PANTHER" id="PTHR13678:SF27">
    <property type="entry name" value="LD45836P"/>
    <property type="match status" value="1"/>
</dbReference>
<proteinExistence type="evidence at transcript level"/>
<comment type="similarity">
    <text evidence="2">Belongs to the VPS37 family.</text>
</comment>
<comment type="function">
    <text evidence="6">Component of the ESCRT-I complex, a regulator of vesicular trafficking process. Required for the sorting of endocytic ubiquitinated cargos into multivesicular bodies. May be involved in cell growth and differentiation.</text>
</comment>
<dbReference type="PROSITE" id="PS51314">
    <property type="entry name" value="VPS37_C"/>
    <property type="match status" value="1"/>
</dbReference>
<dbReference type="GO" id="GO:0043162">
    <property type="term" value="P:ubiquitin-dependent protein catabolic process via the multivesicular body sorting pathway"/>
    <property type="evidence" value="ECO:0007669"/>
    <property type="project" value="TreeGrafter"/>
</dbReference>
<feature type="domain" description="VPS37 C-terminal" evidence="8">
    <location>
        <begin position="123"/>
        <end position="212"/>
    </location>
</feature>
<keyword evidence="4" id="KW-0967">Endosome</keyword>
<evidence type="ECO:0000313" key="9">
    <source>
        <dbReference type="EMBL" id="JAC05254.1"/>
    </source>
</evidence>
<organism evidence="9">
    <name type="scientific">Ceratitis capitata</name>
    <name type="common">Mediterranean fruit fly</name>
    <name type="synonym">Tephritis capitata</name>
    <dbReference type="NCBI Taxonomy" id="7213"/>
    <lineage>
        <taxon>Eukaryota</taxon>
        <taxon>Metazoa</taxon>
        <taxon>Ecdysozoa</taxon>
        <taxon>Arthropoda</taxon>
        <taxon>Hexapoda</taxon>
        <taxon>Insecta</taxon>
        <taxon>Pterygota</taxon>
        <taxon>Neoptera</taxon>
        <taxon>Endopterygota</taxon>
        <taxon>Diptera</taxon>
        <taxon>Brachycera</taxon>
        <taxon>Muscomorpha</taxon>
        <taxon>Tephritoidea</taxon>
        <taxon>Tephritidae</taxon>
        <taxon>Ceratitis</taxon>
        <taxon>Ceratitis</taxon>
    </lineage>
</organism>